<sequence length="430" mass="47237">MSDFFIIVMKELKDLMRNKQIIVGMIIVPLILFPALGKMISFGISEAKEETKVILVNFDEGKYGDILISALKAAPNVTVTLIDAQTVQEAIQKAQTEGYNVVVIIPKDFSKNIEANEKTYVEVYAVFKGISAGIKESVSEGRINAVLQVLNEELAKLKIKEAVKGNPEAILHPIDAKSYSVIQGRIVNVPPSVVSGIIYSQAFSIPLVLFIMISYVSQMAATTMAAEKENKTLETLLTLPVRRVTIITGKMVGTAIIALIASIAYMIGLKYYISSFSPENMTQIGITLKDLGLEMTPKGALLFGISLFLSIVFALSLAMLISVFAEDIRSAGTMVSMIMMPLLFPIWILMFKDVSTLPPAVKYFLYAIPFSHPVIASRAVLLKQYGIVYAGIAYLLFISGAMLYITAKFFSTEKVLTAKLKWGKRRGAEK</sequence>
<feature type="transmembrane region" description="Helical" evidence="8">
    <location>
        <begin position="252"/>
        <end position="273"/>
    </location>
</feature>
<feature type="transmembrane region" description="Helical" evidence="8">
    <location>
        <begin position="331"/>
        <end position="351"/>
    </location>
</feature>
<feature type="transmembrane region" description="Helical" evidence="8">
    <location>
        <begin position="197"/>
        <end position="216"/>
    </location>
</feature>
<dbReference type="InterPro" id="IPR047817">
    <property type="entry name" value="ABC2_TM_bact-type"/>
</dbReference>
<dbReference type="STRING" id="582419.TES1_1509"/>
<dbReference type="GO" id="GO:0005886">
    <property type="term" value="C:plasma membrane"/>
    <property type="evidence" value="ECO:0007669"/>
    <property type="project" value="UniProtKB-SubCell"/>
</dbReference>
<evidence type="ECO:0000256" key="8">
    <source>
        <dbReference type="SAM" id="Phobius"/>
    </source>
</evidence>
<keyword evidence="11" id="KW-1185">Reference proteome</keyword>
<dbReference type="Proteomes" id="UP000019027">
    <property type="component" value="Chromosome"/>
</dbReference>
<feature type="transmembrane region" description="Helical" evidence="8">
    <location>
        <begin position="363"/>
        <end position="381"/>
    </location>
</feature>
<proteinExistence type="inferred from homology"/>
<dbReference type="KEGG" id="ths:TES1_1509"/>
<dbReference type="HOGENOM" id="CLU_050524_0_0_2"/>
<keyword evidence="7 8" id="KW-0472">Membrane</keyword>
<keyword evidence="6 8" id="KW-1133">Transmembrane helix</keyword>
<evidence type="ECO:0000256" key="4">
    <source>
        <dbReference type="ARBA" id="ARBA00022475"/>
    </source>
</evidence>
<evidence type="ECO:0000256" key="3">
    <source>
        <dbReference type="ARBA" id="ARBA00022448"/>
    </source>
</evidence>
<evidence type="ECO:0000313" key="11">
    <source>
        <dbReference type="Proteomes" id="UP000019027"/>
    </source>
</evidence>
<protein>
    <recommendedName>
        <fullName evidence="9">ABC transmembrane type-2 domain-containing protein</fullName>
    </recommendedName>
</protein>
<dbReference type="GeneID" id="24907640"/>
<dbReference type="Pfam" id="PF12698">
    <property type="entry name" value="ABC2_membrane_3"/>
    <property type="match status" value="1"/>
</dbReference>
<accession>W0I811</accession>
<dbReference type="OrthoDB" id="101939at2157"/>
<keyword evidence="5 8" id="KW-0812">Transmembrane</keyword>
<evidence type="ECO:0000256" key="6">
    <source>
        <dbReference type="ARBA" id="ARBA00022989"/>
    </source>
</evidence>
<evidence type="ECO:0000256" key="2">
    <source>
        <dbReference type="ARBA" id="ARBA00007783"/>
    </source>
</evidence>
<dbReference type="PROSITE" id="PS51012">
    <property type="entry name" value="ABC_TM2"/>
    <property type="match status" value="1"/>
</dbReference>
<comment type="subcellular location">
    <subcellularLocation>
        <location evidence="1">Cell membrane</location>
        <topology evidence="1">Multi-pass membrane protein</topology>
    </subcellularLocation>
</comment>
<feature type="transmembrane region" description="Helical" evidence="8">
    <location>
        <begin position="21"/>
        <end position="44"/>
    </location>
</feature>
<feature type="domain" description="ABC transmembrane type-2" evidence="9">
    <location>
        <begin position="164"/>
        <end position="413"/>
    </location>
</feature>
<dbReference type="AlphaFoldDB" id="W0I811"/>
<organism evidence="10 11">
    <name type="scientific">Thermococcus paralvinellae</name>
    <dbReference type="NCBI Taxonomy" id="582419"/>
    <lineage>
        <taxon>Archaea</taxon>
        <taxon>Methanobacteriati</taxon>
        <taxon>Methanobacteriota</taxon>
        <taxon>Thermococci</taxon>
        <taxon>Thermococcales</taxon>
        <taxon>Thermococcaceae</taxon>
        <taxon>Thermococcus</taxon>
    </lineage>
</organism>
<feature type="transmembrane region" description="Helical" evidence="8">
    <location>
        <begin position="388"/>
        <end position="407"/>
    </location>
</feature>
<keyword evidence="4" id="KW-1003">Cell membrane</keyword>
<gene>
    <name evidence="10" type="ORF">TES1_1509</name>
</gene>
<evidence type="ECO:0000256" key="5">
    <source>
        <dbReference type="ARBA" id="ARBA00022692"/>
    </source>
</evidence>
<comment type="similarity">
    <text evidence="2">Belongs to the ABC-2 integral membrane protein family.</text>
</comment>
<keyword evidence="3" id="KW-0813">Transport</keyword>
<dbReference type="PANTHER" id="PTHR30294">
    <property type="entry name" value="MEMBRANE COMPONENT OF ABC TRANSPORTER YHHJ-RELATED"/>
    <property type="match status" value="1"/>
</dbReference>
<dbReference type="InterPro" id="IPR013525">
    <property type="entry name" value="ABC2_TM"/>
</dbReference>
<dbReference type="InterPro" id="IPR051449">
    <property type="entry name" value="ABC-2_transporter_component"/>
</dbReference>
<reference evidence="10 11" key="1">
    <citation type="journal article" date="2014" name="Int. J. Syst. Evol. Microbiol.">
        <title>Thermococcus paralvinellae sp. nov. and Thermococcus cleftensis sp. nov. of hyperthermophilic heterotrophs from deep-sea hydrothermal vents.</title>
        <authorList>
            <person name="Hensley S.A."/>
            <person name="Jung J.H."/>
            <person name="Park C.S."/>
            <person name="Holden J.F."/>
        </authorList>
    </citation>
    <scope>NUCLEOTIDE SEQUENCE [LARGE SCALE GENOMIC DNA]</scope>
    <source>
        <strain evidence="10 11">ES1</strain>
    </source>
</reference>
<dbReference type="GO" id="GO:0140359">
    <property type="term" value="F:ABC-type transporter activity"/>
    <property type="evidence" value="ECO:0007669"/>
    <property type="project" value="InterPro"/>
</dbReference>
<evidence type="ECO:0000313" key="10">
    <source>
        <dbReference type="EMBL" id="AHF80887.1"/>
    </source>
</evidence>
<evidence type="ECO:0000256" key="1">
    <source>
        <dbReference type="ARBA" id="ARBA00004651"/>
    </source>
</evidence>
<evidence type="ECO:0000256" key="7">
    <source>
        <dbReference type="ARBA" id="ARBA00023136"/>
    </source>
</evidence>
<name>W0I811_9EURY</name>
<feature type="transmembrane region" description="Helical" evidence="8">
    <location>
        <begin position="300"/>
        <end position="324"/>
    </location>
</feature>
<dbReference type="PANTHER" id="PTHR30294:SF29">
    <property type="entry name" value="MULTIDRUG ABC TRANSPORTER PERMEASE YBHS-RELATED"/>
    <property type="match status" value="1"/>
</dbReference>
<dbReference type="Gene3D" id="3.40.1710.10">
    <property type="entry name" value="abc type-2 transporter like domain"/>
    <property type="match status" value="1"/>
</dbReference>
<evidence type="ECO:0000259" key="9">
    <source>
        <dbReference type="PROSITE" id="PS51012"/>
    </source>
</evidence>
<dbReference type="EMBL" id="CP006965">
    <property type="protein sequence ID" value="AHF80887.1"/>
    <property type="molecule type" value="Genomic_DNA"/>
</dbReference>
<dbReference type="RefSeq" id="WP_042681720.1">
    <property type="nucleotide sequence ID" value="NZ_CP006965.1"/>
</dbReference>